<evidence type="ECO:0000313" key="1">
    <source>
        <dbReference type="EMBL" id="SDJ76887.1"/>
    </source>
</evidence>
<dbReference type="Proteomes" id="UP000199225">
    <property type="component" value="Unassembled WGS sequence"/>
</dbReference>
<accession>A0A1G8WFM8</accession>
<proteinExistence type="predicted"/>
<dbReference type="STRING" id="86666.SAMN04490247_3168"/>
<protein>
    <submittedName>
        <fullName evidence="1">Uncharacterized protein</fullName>
    </submittedName>
</protein>
<keyword evidence="2" id="KW-1185">Reference proteome</keyword>
<evidence type="ECO:0000313" key="2">
    <source>
        <dbReference type="Proteomes" id="UP000199225"/>
    </source>
</evidence>
<sequence>MKRFKTQLVETLKTIDRNIQHATSEEALAILLNAKATTLAALQKYEH</sequence>
<reference evidence="2" key="1">
    <citation type="submission" date="2016-10" db="EMBL/GenBank/DDBJ databases">
        <authorList>
            <person name="Varghese N."/>
            <person name="Submissions S."/>
        </authorList>
    </citation>
    <scope>NUCLEOTIDE SEQUENCE [LARGE SCALE GENOMIC DNA]</scope>
    <source>
        <strain evidence="2">DSM 4771</strain>
    </source>
</reference>
<dbReference type="EMBL" id="FNEV01000015">
    <property type="protein sequence ID" value="SDJ76887.1"/>
    <property type="molecule type" value="Genomic_DNA"/>
</dbReference>
<gene>
    <name evidence="1" type="ORF">SAMN04490247_3168</name>
</gene>
<dbReference type="AlphaFoldDB" id="A0A1G8WFM8"/>
<name>A0A1G8WFM8_9BACI</name>
<organism evidence="1 2">
    <name type="scientific">Salimicrobium halophilum</name>
    <dbReference type="NCBI Taxonomy" id="86666"/>
    <lineage>
        <taxon>Bacteria</taxon>
        <taxon>Bacillati</taxon>
        <taxon>Bacillota</taxon>
        <taxon>Bacilli</taxon>
        <taxon>Bacillales</taxon>
        <taxon>Bacillaceae</taxon>
        <taxon>Salimicrobium</taxon>
    </lineage>
</organism>
<dbReference type="RefSeq" id="WP_176757546.1">
    <property type="nucleotide sequence ID" value="NZ_FNEV01000015.1"/>
</dbReference>